<feature type="compositionally biased region" description="Low complexity" evidence="9">
    <location>
        <begin position="21"/>
        <end position="32"/>
    </location>
</feature>
<evidence type="ECO:0000259" key="10">
    <source>
        <dbReference type="PROSITE" id="PS00036"/>
    </source>
</evidence>
<dbReference type="SUPFAM" id="SSF57959">
    <property type="entry name" value="Leucine zipper domain"/>
    <property type="match status" value="1"/>
</dbReference>
<keyword evidence="4" id="KW-0805">Transcription regulation</keyword>
<sequence length="347" mass="37473">PFLPAGLREHLLAAGAGQPVVQQQSVASGPPSAHTPEAQSHHHIDPAIAGSGYPMSAGEIGDGNLSESGRKGRRELSTSKRAAQNRAAQRAFRQRKEEYIKSLKDQVDDYKIMAENFKAVQSENYQLRDYIISLQSRLLESQGNYPEPPSNIDLSSPHGSANPNAQLQQEQAQHQQQNAQQQQHSPLGAPTAPMSSSAAHQLQQAAAQAAAAQATTELNNGAKHGRSHEDMQYMPASEYPAQKRLKSEEATGMTSVQDAGGNADHFLSMFPRAMYSQPQLYASHTATCIAPEHSALPAYAPVMDSAHTESQQPQQQQTSLQQTAPTIESEVQPSHLPTDGPGPSERD</sequence>
<organism evidence="11 12">
    <name type="scientific">Saccharata proteae CBS 121410</name>
    <dbReference type="NCBI Taxonomy" id="1314787"/>
    <lineage>
        <taxon>Eukaryota</taxon>
        <taxon>Fungi</taxon>
        <taxon>Dikarya</taxon>
        <taxon>Ascomycota</taxon>
        <taxon>Pezizomycotina</taxon>
        <taxon>Dothideomycetes</taxon>
        <taxon>Dothideomycetes incertae sedis</taxon>
        <taxon>Botryosphaeriales</taxon>
        <taxon>Saccharataceae</taxon>
        <taxon>Saccharata</taxon>
    </lineage>
</organism>
<feature type="compositionally biased region" description="Low complexity" evidence="9">
    <location>
        <begin position="310"/>
        <end position="323"/>
    </location>
</feature>
<dbReference type="PROSITE" id="PS00036">
    <property type="entry name" value="BZIP_BASIC"/>
    <property type="match status" value="1"/>
</dbReference>
<dbReference type="GO" id="GO:0090575">
    <property type="term" value="C:RNA polymerase II transcription regulator complex"/>
    <property type="evidence" value="ECO:0007669"/>
    <property type="project" value="TreeGrafter"/>
</dbReference>
<keyword evidence="12" id="KW-1185">Reference proteome</keyword>
<comment type="similarity">
    <text evidence="3">Belongs to the bZIP family.</text>
</comment>
<keyword evidence="6" id="KW-0804">Transcription</keyword>
<evidence type="ECO:0000256" key="2">
    <source>
        <dbReference type="ARBA" id="ARBA00004123"/>
    </source>
</evidence>
<dbReference type="Proteomes" id="UP000799776">
    <property type="component" value="Unassembled WGS sequence"/>
</dbReference>
<feature type="compositionally biased region" description="Low complexity" evidence="9">
    <location>
        <begin position="161"/>
        <end position="183"/>
    </location>
</feature>
<dbReference type="InterPro" id="IPR050936">
    <property type="entry name" value="AP-1-like"/>
</dbReference>
<proteinExistence type="inferred from homology"/>
<reference evidence="11" key="1">
    <citation type="journal article" date="2020" name="Stud. Mycol.">
        <title>101 Dothideomycetes genomes: a test case for predicting lifestyles and emergence of pathogens.</title>
        <authorList>
            <person name="Haridas S."/>
            <person name="Albert R."/>
            <person name="Binder M."/>
            <person name="Bloem J."/>
            <person name="Labutti K."/>
            <person name="Salamov A."/>
            <person name="Andreopoulos B."/>
            <person name="Baker S."/>
            <person name="Barry K."/>
            <person name="Bills G."/>
            <person name="Bluhm B."/>
            <person name="Cannon C."/>
            <person name="Castanera R."/>
            <person name="Culley D."/>
            <person name="Daum C."/>
            <person name="Ezra D."/>
            <person name="Gonzalez J."/>
            <person name="Henrissat B."/>
            <person name="Kuo A."/>
            <person name="Liang C."/>
            <person name="Lipzen A."/>
            <person name="Lutzoni F."/>
            <person name="Magnuson J."/>
            <person name="Mondo S."/>
            <person name="Nolan M."/>
            <person name="Ohm R."/>
            <person name="Pangilinan J."/>
            <person name="Park H.-J."/>
            <person name="Ramirez L."/>
            <person name="Alfaro M."/>
            <person name="Sun H."/>
            <person name="Tritt A."/>
            <person name="Yoshinaga Y."/>
            <person name="Zwiers L.-H."/>
            <person name="Turgeon B."/>
            <person name="Goodwin S."/>
            <person name="Spatafora J."/>
            <person name="Crous P."/>
            <person name="Grigoriev I."/>
        </authorList>
    </citation>
    <scope>NUCLEOTIDE SEQUENCE</scope>
    <source>
        <strain evidence="11">CBS 121410</strain>
    </source>
</reference>
<accession>A0A9P4HRR7</accession>
<evidence type="ECO:0000256" key="7">
    <source>
        <dbReference type="ARBA" id="ARBA00023242"/>
    </source>
</evidence>
<evidence type="ECO:0000256" key="9">
    <source>
        <dbReference type="SAM" id="MobiDB-lite"/>
    </source>
</evidence>
<evidence type="ECO:0000256" key="3">
    <source>
        <dbReference type="ARBA" id="ARBA00007163"/>
    </source>
</evidence>
<evidence type="ECO:0000256" key="4">
    <source>
        <dbReference type="ARBA" id="ARBA00023015"/>
    </source>
</evidence>
<feature type="region of interest" description="Disordered" evidence="9">
    <location>
        <begin position="21"/>
        <end position="86"/>
    </location>
</feature>
<feature type="region of interest" description="Disordered" evidence="9">
    <location>
        <begin position="141"/>
        <end position="215"/>
    </location>
</feature>
<feature type="domain" description="BZIP" evidence="10">
    <location>
        <begin position="80"/>
        <end position="95"/>
    </location>
</feature>
<dbReference type="OrthoDB" id="2593073at2759"/>
<evidence type="ECO:0000313" key="11">
    <source>
        <dbReference type="EMBL" id="KAF2086769.1"/>
    </source>
</evidence>
<dbReference type="AlphaFoldDB" id="A0A9P4HRR7"/>
<evidence type="ECO:0000256" key="6">
    <source>
        <dbReference type="ARBA" id="ARBA00023163"/>
    </source>
</evidence>
<dbReference type="PANTHER" id="PTHR40621:SF11">
    <property type="entry name" value="TRANSCRIPTION FACTOR KAPC-RELATED"/>
    <property type="match status" value="1"/>
</dbReference>
<feature type="region of interest" description="Disordered" evidence="9">
    <location>
        <begin position="301"/>
        <end position="347"/>
    </location>
</feature>
<dbReference type="Pfam" id="PF00170">
    <property type="entry name" value="bZIP_1"/>
    <property type="match status" value="1"/>
</dbReference>
<feature type="non-terminal residue" evidence="11">
    <location>
        <position position="1"/>
    </location>
</feature>
<name>A0A9P4HRR7_9PEZI</name>
<comment type="function">
    <text evidence="1">Putative transcription factor.</text>
</comment>
<protein>
    <recommendedName>
        <fullName evidence="8">Putative transcription factor kapC</fullName>
    </recommendedName>
</protein>
<evidence type="ECO:0000313" key="12">
    <source>
        <dbReference type="Proteomes" id="UP000799776"/>
    </source>
</evidence>
<evidence type="ECO:0000256" key="8">
    <source>
        <dbReference type="ARBA" id="ARBA00044067"/>
    </source>
</evidence>
<gene>
    <name evidence="11" type="ORF">K490DRAFT_43976</name>
</gene>
<feature type="compositionally biased region" description="Low complexity" evidence="9">
    <location>
        <begin position="198"/>
        <end position="214"/>
    </location>
</feature>
<dbReference type="EMBL" id="ML978723">
    <property type="protein sequence ID" value="KAF2086769.1"/>
    <property type="molecule type" value="Genomic_DNA"/>
</dbReference>
<dbReference type="InterPro" id="IPR046347">
    <property type="entry name" value="bZIP_sf"/>
</dbReference>
<evidence type="ECO:0000256" key="5">
    <source>
        <dbReference type="ARBA" id="ARBA00023125"/>
    </source>
</evidence>
<comment type="subcellular location">
    <subcellularLocation>
        <location evidence="2">Nucleus</location>
    </subcellularLocation>
</comment>
<dbReference type="PANTHER" id="PTHR40621">
    <property type="entry name" value="TRANSCRIPTION FACTOR KAPC-RELATED"/>
    <property type="match status" value="1"/>
</dbReference>
<keyword evidence="5" id="KW-0238">DNA-binding</keyword>
<feature type="compositionally biased region" description="Basic and acidic residues" evidence="9">
    <location>
        <begin position="68"/>
        <end position="78"/>
    </location>
</feature>
<dbReference type="GO" id="GO:0000976">
    <property type="term" value="F:transcription cis-regulatory region binding"/>
    <property type="evidence" value="ECO:0007669"/>
    <property type="project" value="InterPro"/>
</dbReference>
<dbReference type="InterPro" id="IPR004827">
    <property type="entry name" value="bZIP"/>
</dbReference>
<evidence type="ECO:0000256" key="1">
    <source>
        <dbReference type="ARBA" id="ARBA00004049"/>
    </source>
</evidence>
<dbReference type="GO" id="GO:0001228">
    <property type="term" value="F:DNA-binding transcription activator activity, RNA polymerase II-specific"/>
    <property type="evidence" value="ECO:0007669"/>
    <property type="project" value="TreeGrafter"/>
</dbReference>
<dbReference type="Gene3D" id="1.20.5.170">
    <property type="match status" value="1"/>
</dbReference>
<keyword evidence="7" id="KW-0539">Nucleus</keyword>
<comment type="caution">
    <text evidence="11">The sequence shown here is derived from an EMBL/GenBank/DDBJ whole genome shotgun (WGS) entry which is preliminary data.</text>
</comment>